<dbReference type="RefSeq" id="WP_177187774.1">
    <property type="nucleotide sequence ID" value="NZ_FOVE01000005.1"/>
</dbReference>
<dbReference type="InterPro" id="IPR050469">
    <property type="entry name" value="Diguanylate_Cyclase"/>
</dbReference>
<dbReference type="GO" id="GO:0043709">
    <property type="term" value="P:cell adhesion involved in single-species biofilm formation"/>
    <property type="evidence" value="ECO:0007669"/>
    <property type="project" value="TreeGrafter"/>
</dbReference>
<feature type="domain" description="Response regulatory" evidence="4">
    <location>
        <begin position="131"/>
        <end position="247"/>
    </location>
</feature>
<organism evidence="6 7">
    <name type="scientific">Formivibrio citricus</name>
    <dbReference type="NCBI Taxonomy" id="83765"/>
    <lineage>
        <taxon>Bacteria</taxon>
        <taxon>Pseudomonadati</taxon>
        <taxon>Pseudomonadota</taxon>
        <taxon>Betaproteobacteria</taxon>
        <taxon>Neisseriales</taxon>
        <taxon>Chitinibacteraceae</taxon>
        <taxon>Formivibrio</taxon>
    </lineage>
</organism>
<dbReference type="SUPFAM" id="SSF55073">
    <property type="entry name" value="Nucleotide cyclase"/>
    <property type="match status" value="1"/>
</dbReference>
<evidence type="ECO:0000313" key="7">
    <source>
        <dbReference type="Proteomes" id="UP000242869"/>
    </source>
</evidence>
<accession>A0A1I4X7L8</accession>
<feature type="modified residue" description="4-aspartylphosphate" evidence="3">
    <location>
        <position position="180"/>
    </location>
</feature>
<keyword evidence="3" id="KW-0597">Phosphoprotein</keyword>
<dbReference type="InterPro" id="IPR000160">
    <property type="entry name" value="GGDEF_dom"/>
</dbReference>
<dbReference type="InterPro" id="IPR011006">
    <property type="entry name" value="CheY-like_superfamily"/>
</dbReference>
<dbReference type="InterPro" id="IPR029787">
    <property type="entry name" value="Nucleotide_cyclase"/>
</dbReference>
<dbReference type="Gene3D" id="3.40.50.2300">
    <property type="match status" value="2"/>
</dbReference>
<dbReference type="EC" id="2.7.7.65" evidence="1"/>
<dbReference type="InterPro" id="IPR043128">
    <property type="entry name" value="Rev_trsase/Diguanyl_cyclase"/>
</dbReference>
<sequence length="423" mass="46821">MGENQPTLIYLVTCQQQQAAEISSQLDLFGFSVKVFTKQSWLLAAMHGTPPAALLVDESGLEDAPLSQALPLAAKLAKGPVLFISEPLPVVRQLELLRSGITDFIGKPFDLLRLIDRLDHLLERSHESPYRVLVVDDSETSATWTRTMLTQAGMQVAVLHNPLNIFLSLERFKPEIILMDVYMPECTGDEIAQVVRQHASYDSIPIVFLSTETSRGRQLMARSMGGDDFLVKSSDGDELIAAVSITAARYRRLRRWMTCDSLTGLLNHTHITDSLTHEIARAKAEQSPLAFAMIDIDHFKQVNDNFGHSTGDRVIKSLARLLRQHVREAAFAGRYGGEEFAVIFPDTTLIRAAQQMDYLRNRFSALDLQRGDGVFHATFSAGLARLDPGMSSRALIEAADEALYRAKAAGRNQIGLANMAVQG</sequence>
<evidence type="ECO:0000256" key="3">
    <source>
        <dbReference type="PROSITE-ProRule" id="PRU00169"/>
    </source>
</evidence>
<dbReference type="SUPFAM" id="SSF52172">
    <property type="entry name" value="CheY-like"/>
    <property type="match status" value="2"/>
</dbReference>
<evidence type="ECO:0000256" key="2">
    <source>
        <dbReference type="ARBA" id="ARBA00034247"/>
    </source>
</evidence>
<dbReference type="SMART" id="SM00448">
    <property type="entry name" value="REC"/>
    <property type="match status" value="1"/>
</dbReference>
<evidence type="ECO:0000313" key="6">
    <source>
        <dbReference type="EMBL" id="SFN21533.1"/>
    </source>
</evidence>
<keyword evidence="7" id="KW-1185">Reference proteome</keyword>
<dbReference type="PANTHER" id="PTHR45138:SF9">
    <property type="entry name" value="DIGUANYLATE CYCLASE DGCM-RELATED"/>
    <property type="match status" value="1"/>
</dbReference>
<dbReference type="Pfam" id="PF00072">
    <property type="entry name" value="Response_reg"/>
    <property type="match status" value="1"/>
</dbReference>
<dbReference type="NCBIfam" id="TIGR00254">
    <property type="entry name" value="GGDEF"/>
    <property type="match status" value="1"/>
</dbReference>
<protein>
    <recommendedName>
        <fullName evidence="1">diguanylate cyclase</fullName>
        <ecNumber evidence="1">2.7.7.65</ecNumber>
    </recommendedName>
</protein>
<comment type="catalytic activity">
    <reaction evidence="2">
        <text>2 GTP = 3',3'-c-di-GMP + 2 diphosphate</text>
        <dbReference type="Rhea" id="RHEA:24898"/>
        <dbReference type="ChEBI" id="CHEBI:33019"/>
        <dbReference type="ChEBI" id="CHEBI:37565"/>
        <dbReference type="ChEBI" id="CHEBI:58805"/>
        <dbReference type="EC" id="2.7.7.65"/>
    </reaction>
</comment>
<dbReference type="GO" id="GO:1902201">
    <property type="term" value="P:negative regulation of bacterial-type flagellum-dependent cell motility"/>
    <property type="evidence" value="ECO:0007669"/>
    <property type="project" value="TreeGrafter"/>
</dbReference>
<feature type="domain" description="GGDEF" evidence="5">
    <location>
        <begin position="287"/>
        <end position="419"/>
    </location>
</feature>
<dbReference type="Pfam" id="PF00990">
    <property type="entry name" value="GGDEF"/>
    <property type="match status" value="1"/>
</dbReference>
<proteinExistence type="predicted"/>
<dbReference type="SMART" id="SM00267">
    <property type="entry name" value="GGDEF"/>
    <property type="match status" value="1"/>
</dbReference>
<dbReference type="Proteomes" id="UP000242869">
    <property type="component" value="Unassembled WGS sequence"/>
</dbReference>
<dbReference type="CDD" id="cd00156">
    <property type="entry name" value="REC"/>
    <property type="match status" value="1"/>
</dbReference>
<evidence type="ECO:0000259" key="4">
    <source>
        <dbReference type="PROSITE" id="PS50110"/>
    </source>
</evidence>
<dbReference type="FunFam" id="3.30.70.270:FF:000001">
    <property type="entry name" value="Diguanylate cyclase domain protein"/>
    <property type="match status" value="1"/>
</dbReference>
<evidence type="ECO:0000256" key="1">
    <source>
        <dbReference type="ARBA" id="ARBA00012528"/>
    </source>
</evidence>
<dbReference type="PANTHER" id="PTHR45138">
    <property type="entry name" value="REGULATORY COMPONENTS OF SENSORY TRANSDUCTION SYSTEM"/>
    <property type="match status" value="1"/>
</dbReference>
<dbReference type="PROSITE" id="PS50110">
    <property type="entry name" value="RESPONSE_REGULATORY"/>
    <property type="match status" value="1"/>
</dbReference>
<dbReference type="GO" id="GO:0052621">
    <property type="term" value="F:diguanylate cyclase activity"/>
    <property type="evidence" value="ECO:0007669"/>
    <property type="project" value="UniProtKB-EC"/>
</dbReference>
<dbReference type="PROSITE" id="PS50887">
    <property type="entry name" value="GGDEF"/>
    <property type="match status" value="1"/>
</dbReference>
<reference evidence="7" key="1">
    <citation type="submission" date="2016-10" db="EMBL/GenBank/DDBJ databases">
        <authorList>
            <person name="Varghese N."/>
            <person name="Submissions S."/>
        </authorList>
    </citation>
    <scope>NUCLEOTIDE SEQUENCE [LARGE SCALE GENOMIC DNA]</scope>
    <source>
        <strain evidence="7">DSM 6150</strain>
    </source>
</reference>
<dbReference type="InterPro" id="IPR001789">
    <property type="entry name" value="Sig_transdc_resp-reg_receiver"/>
</dbReference>
<dbReference type="AlphaFoldDB" id="A0A1I4X7L8"/>
<dbReference type="GO" id="GO:0005886">
    <property type="term" value="C:plasma membrane"/>
    <property type="evidence" value="ECO:0007669"/>
    <property type="project" value="TreeGrafter"/>
</dbReference>
<dbReference type="GO" id="GO:0000160">
    <property type="term" value="P:phosphorelay signal transduction system"/>
    <property type="evidence" value="ECO:0007669"/>
    <property type="project" value="InterPro"/>
</dbReference>
<dbReference type="CDD" id="cd01949">
    <property type="entry name" value="GGDEF"/>
    <property type="match status" value="1"/>
</dbReference>
<name>A0A1I4X7L8_9NEIS</name>
<dbReference type="EMBL" id="FOVE01000005">
    <property type="protein sequence ID" value="SFN21533.1"/>
    <property type="molecule type" value="Genomic_DNA"/>
</dbReference>
<dbReference type="STRING" id="83765.SAMN05660284_00864"/>
<evidence type="ECO:0000259" key="5">
    <source>
        <dbReference type="PROSITE" id="PS50887"/>
    </source>
</evidence>
<dbReference type="Gene3D" id="3.30.70.270">
    <property type="match status" value="1"/>
</dbReference>
<gene>
    <name evidence="6" type="ORF">SAMN05660284_00864</name>
</gene>